<dbReference type="AlphaFoldDB" id="A0A674HQR2"/>
<reference evidence="2 3" key="1">
    <citation type="journal article" date="2010" name="Nature">
        <title>The genome of a songbird.</title>
        <authorList>
            <person name="Warren W.C."/>
            <person name="Clayton D.F."/>
            <person name="Ellegren H."/>
            <person name="Arnold A.P."/>
            <person name="Hillier L.W."/>
            <person name="Kunstner A."/>
            <person name="Searle S."/>
            <person name="White S."/>
            <person name="Vilella A.J."/>
            <person name="Fairley S."/>
            <person name="Heger A."/>
            <person name="Kong L."/>
            <person name="Ponting C.P."/>
            <person name="Jarvis E.D."/>
            <person name="Mello C.V."/>
            <person name="Minx P."/>
            <person name="Lovell P."/>
            <person name="Velho T.A."/>
            <person name="Ferris M."/>
            <person name="Balakrishnan C.N."/>
            <person name="Sinha S."/>
            <person name="Blatti C."/>
            <person name="London S.E."/>
            <person name="Li Y."/>
            <person name="Lin Y.C."/>
            <person name="George J."/>
            <person name="Sweedler J."/>
            <person name="Southey B."/>
            <person name="Gunaratne P."/>
            <person name="Watson M."/>
            <person name="Nam K."/>
            <person name="Backstrom N."/>
            <person name="Smeds L."/>
            <person name="Nabholz B."/>
            <person name="Itoh Y."/>
            <person name="Whitney O."/>
            <person name="Pfenning A.R."/>
            <person name="Howard J."/>
            <person name="Volker M."/>
            <person name="Skinner B.M."/>
            <person name="Griffin D.K."/>
            <person name="Ye L."/>
            <person name="McLaren W.M."/>
            <person name="Flicek P."/>
            <person name="Quesada V."/>
            <person name="Velasco G."/>
            <person name="Lopez-Otin C."/>
            <person name="Puente X.S."/>
            <person name="Olender T."/>
            <person name="Lancet D."/>
            <person name="Smit A.F."/>
            <person name="Hubley R."/>
            <person name="Konkel M.K."/>
            <person name="Walker J.A."/>
            <person name="Batzer M.A."/>
            <person name="Gu W."/>
            <person name="Pollock D.D."/>
            <person name="Chen L."/>
            <person name="Cheng Z."/>
            <person name="Eichler E.E."/>
            <person name="Stapley J."/>
            <person name="Slate J."/>
            <person name="Ekblom R."/>
            <person name="Birkhead T."/>
            <person name="Burke T."/>
            <person name="Burt D."/>
            <person name="Scharff C."/>
            <person name="Adam I."/>
            <person name="Richard H."/>
            <person name="Sultan M."/>
            <person name="Soldatov A."/>
            <person name="Lehrach H."/>
            <person name="Edwards S.V."/>
            <person name="Yang S.P."/>
            <person name="Li X."/>
            <person name="Graves T."/>
            <person name="Fulton L."/>
            <person name="Nelson J."/>
            <person name="Chinwalla A."/>
            <person name="Hou S."/>
            <person name="Mardis E.R."/>
            <person name="Wilson R.K."/>
        </authorList>
    </citation>
    <scope>NUCLEOTIDE SEQUENCE [LARGE SCALE GENOMIC DNA]</scope>
</reference>
<dbReference type="GeneTree" id="ENSGT00940000155735"/>
<proteinExistence type="predicted"/>
<reference evidence="2" key="3">
    <citation type="submission" date="2025-09" db="UniProtKB">
        <authorList>
            <consortium name="Ensembl"/>
        </authorList>
    </citation>
    <scope>IDENTIFICATION</scope>
</reference>
<evidence type="ECO:0000256" key="1">
    <source>
        <dbReference type="SAM" id="MobiDB-lite"/>
    </source>
</evidence>
<feature type="region of interest" description="Disordered" evidence="1">
    <location>
        <begin position="1"/>
        <end position="29"/>
    </location>
</feature>
<organism evidence="2 3">
    <name type="scientific">Taeniopygia guttata</name>
    <name type="common">Zebra finch</name>
    <name type="synonym">Poephila guttata</name>
    <dbReference type="NCBI Taxonomy" id="59729"/>
    <lineage>
        <taxon>Eukaryota</taxon>
        <taxon>Metazoa</taxon>
        <taxon>Chordata</taxon>
        <taxon>Craniata</taxon>
        <taxon>Vertebrata</taxon>
        <taxon>Euteleostomi</taxon>
        <taxon>Archelosauria</taxon>
        <taxon>Archosauria</taxon>
        <taxon>Dinosauria</taxon>
        <taxon>Saurischia</taxon>
        <taxon>Theropoda</taxon>
        <taxon>Coelurosauria</taxon>
        <taxon>Aves</taxon>
        <taxon>Neognathae</taxon>
        <taxon>Neoaves</taxon>
        <taxon>Telluraves</taxon>
        <taxon>Australaves</taxon>
        <taxon>Passeriformes</taxon>
        <taxon>Passeroidea</taxon>
        <taxon>Estrildidae</taxon>
        <taxon>Estrildinae</taxon>
        <taxon>Taeniopygia</taxon>
    </lineage>
</organism>
<sequence length="39" mass="4260">SWPRTSRPVRSLASPPLAQSSSGLGRSTTGWFSQCWARP</sequence>
<dbReference type="Proteomes" id="UP000007754">
    <property type="component" value="Chromosome 15"/>
</dbReference>
<gene>
    <name evidence="2" type="primary">TAOK3</name>
</gene>
<name>A0A674HQR2_TAEGU</name>
<evidence type="ECO:0000313" key="3">
    <source>
        <dbReference type="Proteomes" id="UP000007754"/>
    </source>
</evidence>
<accession>A0A674HQR2</accession>
<feature type="compositionally biased region" description="Low complexity" evidence="1">
    <location>
        <begin position="11"/>
        <end position="25"/>
    </location>
</feature>
<protein>
    <submittedName>
        <fullName evidence="2">TAO kinase 3</fullName>
    </submittedName>
</protein>
<reference evidence="2" key="2">
    <citation type="submission" date="2025-08" db="UniProtKB">
        <authorList>
            <consortium name="Ensembl"/>
        </authorList>
    </citation>
    <scope>IDENTIFICATION</scope>
</reference>
<evidence type="ECO:0000313" key="2">
    <source>
        <dbReference type="Ensembl" id="ENSTGUP00000037363.1"/>
    </source>
</evidence>
<keyword evidence="3" id="KW-1185">Reference proteome</keyword>
<dbReference type="Ensembl" id="ENSTGUT00000026734.1">
    <property type="protein sequence ID" value="ENSTGUP00000037363.1"/>
    <property type="gene ID" value="ENSTGUG00000009171.2"/>
</dbReference>